<feature type="transmembrane region" description="Helical" evidence="9">
    <location>
        <begin position="230"/>
        <end position="255"/>
    </location>
</feature>
<evidence type="ECO:0000259" key="10">
    <source>
        <dbReference type="PROSITE" id="PS50850"/>
    </source>
</evidence>
<dbReference type="GO" id="GO:0005886">
    <property type="term" value="C:plasma membrane"/>
    <property type="evidence" value="ECO:0007669"/>
    <property type="project" value="UniProtKB-SubCell"/>
</dbReference>
<gene>
    <name evidence="12" type="ORF">ABUL08_14905</name>
    <name evidence="11" type="ORF">VK199_14840</name>
</gene>
<dbReference type="PROSITE" id="PS50850">
    <property type="entry name" value="MFS"/>
    <property type="match status" value="1"/>
</dbReference>
<dbReference type="GO" id="GO:0042910">
    <property type="term" value="F:xenobiotic transmembrane transporter activity"/>
    <property type="evidence" value="ECO:0007669"/>
    <property type="project" value="InterPro"/>
</dbReference>
<feature type="transmembrane region" description="Helical" evidence="9">
    <location>
        <begin position="261"/>
        <end position="280"/>
    </location>
</feature>
<evidence type="ECO:0000256" key="3">
    <source>
        <dbReference type="ARBA" id="ARBA00022448"/>
    </source>
</evidence>
<evidence type="ECO:0000256" key="8">
    <source>
        <dbReference type="SAM" id="MobiDB-lite"/>
    </source>
</evidence>
<comment type="similarity">
    <text evidence="2">Belongs to the major facilitator superfamily. Bcr/CmlA family.</text>
</comment>
<name>A0AAU7M0P7_9ACTN</name>
<feature type="region of interest" description="Disordered" evidence="8">
    <location>
        <begin position="410"/>
        <end position="431"/>
    </location>
</feature>
<reference evidence="11" key="1">
    <citation type="submission" date="2024-01" db="EMBL/GenBank/DDBJ databases">
        <title>The genome sequence of Micromonospora mangrovi CCTCC AA 2012012.</title>
        <authorList>
            <person name="Gao J."/>
        </authorList>
    </citation>
    <scope>NUCLEOTIDE SEQUENCE</scope>
    <source>
        <strain evidence="11">CCTCC AA 2012012</strain>
    </source>
</reference>
<dbReference type="PANTHER" id="PTHR23502:SF132">
    <property type="entry name" value="POLYAMINE TRANSPORTER 2-RELATED"/>
    <property type="match status" value="1"/>
</dbReference>
<feature type="transmembrane region" description="Helical" evidence="9">
    <location>
        <begin position="292"/>
        <end position="313"/>
    </location>
</feature>
<sequence>MTSQQRTRTGPEPSSRPGRIPSMVALVLLTGVGPFATDTYVAALPELRGSLHTSATVAQLTMTAFIIGVAAGQLLLGPVSDARGRRVVVIATSVAFTLLSVVCAVAPSGGVLVAARLAQGIAAGSGVAVGRAMVTDTWRGPQAAARFGTIASVTFLGPVVAPAVGGLILHQGTWRTVFAALTLFGVAMVVAVLLGLPETLPPERRQSAGAADTVARMGDLLRDWSFLKHVVVQCLATAGFFTYIGGSSFVLQTVYAVTPGTYAVIFATNAAGMAGASLLFRASVVRVGAARLRGVGVVVSTSAAVGLLAVALADPAARLPVALPWALLALVVAGMGLVLPATTALAQEAGRRAAGAAAALQGGLSFLVGALVTPLTGVLGYRTLLPMALSMAVFFLLATVLLRFTGTSQRPGLGSPQQRSDAPSWSAVERE</sequence>
<keyword evidence="3" id="KW-0813">Transport</keyword>
<dbReference type="InterPro" id="IPR036259">
    <property type="entry name" value="MFS_trans_sf"/>
</dbReference>
<feature type="transmembrane region" description="Helical" evidence="9">
    <location>
        <begin position="20"/>
        <end position="37"/>
    </location>
</feature>
<dbReference type="EMBL" id="CP157762">
    <property type="protein sequence ID" value="XBP90964.1"/>
    <property type="molecule type" value="Genomic_DNA"/>
</dbReference>
<dbReference type="SUPFAM" id="SSF103473">
    <property type="entry name" value="MFS general substrate transporter"/>
    <property type="match status" value="1"/>
</dbReference>
<evidence type="ECO:0000256" key="2">
    <source>
        <dbReference type="ARBA" id="ARBA00006236"/>
    </source>
</evidence>
<dbReference type="Pfam" id="PF07690">
    <property type="entry name" value="MFS_1"/>
    <property type="match status" value="1"/>
</dbReference>
<keyword evidence="7 9" id="KW-0472">Membrane</keyword>
<dbReference type="InterPro" id="IPR020846">
    <property type="entry name" value="MFS_dom"/>
</dbReference>
<evidence type="ECO:0000256" key="4">
    <source>
        <dbReference type="ARBA" id="ARBA00022475"/>
    </source>
</evidence>
<accession>A0AAU7M0P7</accession>
<evidence type="ECO:0000256" key="1">
    <source>
        <dbReference type="ARBA" id="ARBA00004651"/>
    </source>
</evidence>
<evidence type="ECO:0000313" key="11">
    <source>
        <dbReference type="EMBL" id="XBP90964.1"/>
    </source>
</evidence>
<evidence type="ECO:0000313" key="12">
    <source>
        <dbReference type="EMBL" id="XCH71662.1"/>
    </source>
</evidence>
<keyword evidence="6 9" id="KW-1133">Transmembrane helix</keyword>
<feature type="transmembrane region" description="Helical" evidence="9">
    <location>
        <begin position="384"/>
        <end position="404"/>
    </location>
</feature>
<dbReference type="InterPro" id="IPR011701">
    <property type="entry name" value="MFS"/>
</dbReference>
<dbReference type="InterPro" id="IPR004812">
    <property type="entry name" value="Efflux_drug-R_Bcr/CmlA"/>
</dbReference>
<feature type="transmembrane region" description="Helical" evidence="9">
    <location>
        <begin position="57"/>
        <end position="76"/>
    </location>
</feature>
<dbReference type="PANTHER" id="PTHR23502">
    <property type="entry name" value="MAJOR FACILITATOR SUPERFAMILY"/>
    <property type="match status" value="1"/>
</dbReference>
<feature type="transmembrane region" description="Helical" evidence="9">
    <location>
        <begin position="353"/>
        <end position="372"/>
    </location>
</feature>
<dbReference type="PRINTS" id="PR01036">
    <property type="entry name" value="TCRTETB"/>
</dbReference>
<keyword evidence="4" id="KW-1003">Cell membrane</keyword>
<organism evidence="11">
    <name type="scientific">Micromonospora sp. CCTCC AA 2012012</name>
    <dbReference type="NCBI Taxonomy" id="3111921"/>
    <lineage>
        <taxon>Bacteria</taxon>
        <taxon>Bacillati</taxon>
        <taxon>Actinomycetota</taxon>
        <taxon>Actinomycetes</taxon>
        <taxon>Micromonosporales</taxon>
        <taxon>Micromonosporaceae</taxon>
        <taxon>Micromonospora</taxon>
    </lineage>
</organism>
<reference evidence="12" key="2">
    <citation type="submission" date="2024-06" db="EMBL/GenBank/DDBJ databases">
        <title>Micromonospora mangrovi CCTCC AA 2012012 genome sequences.</title>
        <authorList>
            <person name="Gao J."/>
        </authorList>
    </citation>
    <scope>NUCLEOTIDE SEQUENCE</scope>
    <source>
        <strain evidence="12">CCTCC AA 2012012</strain>
    </source>
</reference>
<feature type="transmembrane region" description="Helical" evidence="9">
    <location>
        <begin position="325"/>
        <end position="346"/>
    </location>
</feature>
<feature type="transmembrane region" description="Helical" evidence="9">
    <location>
        <begin position="88"/>
        <end position="107"/>
    </location>
</feature>
<dbReference type="AlphaFoldDB" id="A0AAU7M0P7"/>
<evidence type="ECO:0000256" key="5">
    <source>
        <dbReference type="ARBA" id="ARBA00022692"/>
    </source>
</evidence>
<feature type="compositionally biased region" description="Polar residues" evidence="8">
    <location>
        <begin position="410"/>
        <end position="423"/>
    </location>
</feature>
<dbReference type="NCBIfam" id="TIGR00710">
    <property type="entry name" value="efflux_Bcr_CflA"/>
    <property type="match status" value="1"/>
</dbReference>
<dbReference type="RefSeq" id="WP_350930512.1">
    <property type="nucleotide sequence ID" value="NZ_CP157762.1"/>
</dbReference>
<dbReference type="EMBL" id="CP159342">
    <property type="protein sequence ID" value="XCH71662.1"/>
    <property type="molecule type" value="Genomic_DNA"/>
</dbReference>
<protein>
    <submittedName>
        <fullName evidence="11">Multidrug effflux MFS transporter</fullName>
    </submittedName>
</protein>
<feature type="transmembrane region" description="Helical" evidence="9">
    <location>
        <begin position="113"/>
        <end position="134"/>
    </location>
</feature>
<feature type="transmembrane region" description="Helical" evidence="9">
    <location>
        <begin position="146"/>
        <end position="170"/>
    </location>
</feature>
<feature type="transmembrane region" description="Helical" evidence="9">
    <location>
        <begin position="176"/>
        <end position="196"/>
    </location>
</feature>
<evidence type="ECO:0000256" key="9">
    <source>
        <dbReference type="SAM" id="Phobius"/>
    </source>
</evidence>
<feature type="domain" description="Major facilitator superfamily (MFS) profile" evidence="10">
    <location>
        <begin position="22"/>
        <end position="410"/>
    </location>
</feature>
<dbReference type="CDD" id="cd17320">
    <property type="entry name" value="MFS_MdfA_MDR_like"/>
    <property type="match status" value="1"/>
</dbReference>
<comment type="subcellular location">
    <subcellularLocation>
        <location evidence="1">Cell membrane</location>
        <topology evidence="1">Multi-pass membrane protein</topology>
    </subcellularLocation>
</comment>
<dbReference type="GO" id="GO:1990961">
    <property type="term" value="P:xenobiotic detoxification by transmembrane export across the plasma membrane"/>
    <property type="evidence" value="ECO:0007669"/>
    <property type="project" value="InterPro"/>
</dbReference>
<keyword evidence="5 9" id="KW-0812">Transmembrane</keyword>
<evidence type="ECO:0000256" key="6">
    <source>
        <dbReference type="ARBA" id="ARBA00022989"/>
    </source>
</evidence>
<dbReference type="Gene3D" id="1.20.1720.10">
    <property type="entry name" value="Multidrug resistance protein D"/>
    <property type="match status" value="1"/>
</dbReference>
<proteinExistence type="inferred from homology"/>
<evidence type="ECO:0000256" key="7">
    <source>
        <dbReference type="ARBA" id="ARBA00023136"/>
    </source>
</evidence>